<dbReference type="GO" id="GO:0016491">
    <property type="term" value="F:oxidoreductase activity"/>
    <property type="evidence" value="ECO:0007669"/>
    <property type="project" value="TreeGrafter"/>
</dbReference>
<sequence>MRQYFLIFSLLLSLTYCDDKQKTLDNAIANLRTRNYLLRVNSIKVIGGFGLKALPILYKQFFYEKALIPQYIEAYLVQQEIIRQFRRIGHADDRVVDLLKNIVKEDDDFLVKEAILALGELGKKAPRIIFFLIKVLDDRWGELAAQSLAKIGEKAIRPLGKVVRFSDTPEARCAAVNALGDIDSIKHPMLRYLMDASRHDPNELVRVAAVHALGKKKHTLATYILLRLIQDEAQAVGLAACASLAKHGKLAVSQIMDTFDKNPPEQLRIKLYGILTVIGKEAAPAIATLNSRLSSSSQKEFQAIIEALISIGYHKKSQQTIKRLIFVVYEQKNSQTLSLITSALQSYAPQSLPHVLPLLKSKRPQVVKVAVQVLESHFVDAIQLLQDQITKQKNPVFIANALKILAQDENSLPILIEHLQHENLLVCYTAKNMIIQHFSKSAFELLMKRIENLTNHIKALKSNQDKLQKSKVIVDTFVDLGEKAKIALMNLAVHESPSLRHMAVDAIAQSNSFFVEEKIAIFQAAIQVRRGTEQFVITNHLANLGEPAMEAILELLTSKELSVRECAIIALTKMRTPRAAWNLIWCLDNKQNTSFVIKALCAMHDVAMPILKKAISHEEPHVRFVCVVVLSKIESQESIGVLRKHSDVETHPMIRYVLEKALQQKGD</sequence>
<dbReference type="SUPFAM" id="SSF48371">
    <property type="entry name" value="ARM repeat"/>
    <property type="match status" value="1"/>
</dbReference>
<gene>
    <name evidence="2" type="ORF">UABAM_04723</name>
</gene>
<dbReference type="KEGG" id="uam:UABAM_04723"/>
<dbReference type="Pfam" id="PF13646">
    <property type="entry name" value="HEAT_2"/>
    <property type="match status" value="1"/>
</dbReference>
<evidence type="ECO:0000256" key="1">
    <source>
        <dbReference type="SAM" id="Coils"/>
    </source>
</evidence>
<accession>A0A5S9IRE2</accession>
<keyword evidence="1" id="KW-0175">Coiled coil</keyword>
<dbReference type="PANTHER" id="PTHR12697">
    <property type="entry name" value="PBS LYASE HEAT-LIKE PROTEIN"/>
    <property type="match status" value="1"/>
</dbReference>
<dbReference type="PANTHER" id="PTHR12697:SF5">
    <property type="entry name" value="DEOXYHYPUSINE HYDROXYLASE"/>
    <property type="match status" value="1"/>
</dbReference>
<dbReference type="InterPro" id="IPR011989">
    <property type="entry name" value="ARM-like"/>
</dbReference>
<dbReference type="InterPro" id="IPR004155">
    <property type="entry name" value="PBS_lyase_HEAT"/>
</dbReference>
<feature type="coiled-coil region" evidence="1">
    <location>
        <begin position="443"/>
        <end position="470"/>
    </location>
</feature>
<dbReference type="OrthoDB" id="207253at2"/>
<keyword evidence="3" id="KW-1185">Reference proteome</keyword>
<protein>
    <recommendedName>
        <fullName evidence="4">HEAT repeat domain-containing protein</fullName>
    </recommendedName>
</protein>
<dbReference type="Gene3D" id="1.25.10.10">
    <property type="entry name" value="Leucine-rich Repeat Variant"/>
    <property type="match status" value="4"/>
</dbReference>
<dbReference type="InterPro" id="IPR016024">
    <property type="entry name" value="ARM-type_fold"/>
</dbReference>
<evidence type="ECO:0000313" key="3">
    <source>
        <dbReference type="Proteomes" id="UP000326354"/>
    </source>
</evidence>
<organism evidence="2 3">
    <name type="scientific">Uabimicrobium amorphum</name>
    <dbReference type="NCBI Taxonomy" id="2596890"/>
    <lineage>
        <taxon>Bacteria</taxon>
        <taxon>Pseudomonadati</taxon>
        <taxon>Planctomycetota</taxon>
        <taxon>Candidatus Uabimicrobiia</taxon>
        <taxon>Candidatus Uabimicrobiales</taxon>
        <taxon>Candidatus Uabimicrobiaceae</taxon>
        <taxon>Candidatus Uabimicrobium</taxon>
    </lineage>
</organism>
<proteinExistence type="predicted"/>
<dbReference type="RefSeq" id="WP_151970401.1">
    <property type="nucleotide sequence ID" value="NZ_AP019860.1"/>
</dbReference>
<name>A0A5S9IRE2_UABAM</name>
<evidence type="ECO:0000313" key="2">
    <source>
        <dbReference type="EMBL" id="BBM86337.1"/>
    </source>
</evidence>
<reference evidence="2 3" key="1">
    <citation type="submission" date="2019-08" db="EMBL/GenBank/DDBJ databases">
        <title>Complete genome sequence of Candidatus Uab amorphum.</title>
        <authorList>
            <person name="Shiratori T."/>
            <person name="Suzuki S."/>
            <person name="Kakizawa Y."/>
            <person name="Ishida K."/>
        </authorList>
    </citation>
    <scope>NUCLEOTIDE SEQUENCE [LARGE SCALE GENOMIC DNA]</scope>
    <source>
        <strain evidence="2 3">SRT547</strain>
    </source>
</reference>
<evidence type="ECO:0008006" key="4">
    <source>
        <dbReference type="Google" id="ProtNLM"/>
    </source>
</evidence>
<dbReference type="EMBL" id="AP019860">
    <property type="protein sequence ID" value="BBM86337.1"/>
    <property type="molecule type" value="Genomic_DNA"/>
</dbReference>
<dbReference type="Proteomes" id="UP000326354">
    <property type="component" value="Chromosome"/>
</dbReference>
<dbReference type="SMART" id="SM00567">
    <property type="entry name" value="EZ_HEAT"/>
    <property type="match status" value="7"/>
</dbReference>
<dbReference type="AlphaFoldDB" id="A0A5S9IRE2"/>